<accession>I2N5H1</accession>
<feature type="domain" description="RNA polymerase sigma factor 70 region 4 type 2" evidence="10">
    <location>
        <begin position="176"/>
        <end position="227"/>
    </location>
</feature>
<dbReference type="InterPro" id="IPR037401">
    <property type="entry name" value="SnoaL-like"/>
</dbReference>
<evidence type="ECO:0000256" key="3">
    <source>
        <dbReference type="ARBA" id="ARBA00023015"/>
    </source>
</evidence>
<dbReference type="SUPFAM" id="SSF54427">
    <property type="entry name" value="NTF2-like"/>
    <property type="match status" value="1"/>
</dbReference>
<feature type="domain" description="RNA polymerase sigma-70 region 2" evidence="9">
    <location>
        <begin position="53"/>
        <end position="115"/>
    </location>
</feature>
<comment type="subunit">
    <text evidence="2">Interacts transiently with the RNA polymerase catalytic core formed by RpoA, RpoB, RpoC and RpoZ (2 alpha, 1 beta, 1 beta' and 1 omega subunit) to form the RNA polymerase holoenzyme that can initiate transcription.</text>
</comment>
<dbReference type="CDD" id="cd06171">
    <property type="entry name" value="Sigma70_r4"/>
    <property type="match status" value="1"/>
</dbReference>
<reference evidence="12 13" key="1">
    <citation type="journal article" date="2012" name="J. Bacteriol.">
        <title>Draft genome of Streptomyces tsukubaensis NRRL 18488, the producer of the clinically important immunosuppressant tacrolimus (FK506).</title>
        <authorList>
            <person name="Barreiro C."/>
            <person name="Prieto C."/>
            <person name="Sola-Landa A."/>
            <person name="Solera E."/>
            <person name="Martinez-Castro M."/>
            <person name="Perez-Redondo R."/>
            <person name="Garcia-Estrada C."/>
            <person name="Aparicio J.F."/>
            <person name="Fernandez-Martinez L.T."/>
            <person name="Santos-Aberturas J."/>
            <person name="Salehi-Najafabadi Z."/>
            <person name="Rodriguez-Garcia A."/>
            <person name="Tauch A."/>
            <person name="Martin J.F."/>
        </authorList>
    </citation>
    <scope>NUCLEOTIDE SEQUENCE [LARGE SCALE GENOMIC DNA]</scope>
    <source>
        <strain evidence="13">DSM 42081 / NBRC 108919 / NRRL 18488 / 9993</strain>
    </source>
</reference>
<evidence type="ECO:0007829" key="14">
    <source>
        <dbReference type="PDB" id="7QH5"/>
    </source>
</evidence>
<dbReference type="SUPFAM" id="SSF88946">
    <property type="entry name" value="Sigma2 domain of RNA polymerase sigma factors"/>
    <property type="match status" value="1"/>
</dbReference>
<dbReference type="RefSeq" id="WP_006346870.1">
    <property type="nucleotide sequence ID" value="NZ_CP029159.1"/>
</dbReference>
<evidence type="ECO:0000259" key="11">
    <source>
        <dbReference type="Pfam" id="PF12680"/>
    </source>
</evidence>
<feature type="compositionally biased region" description="Low complexity" evidence="8">
    <location>
        <begin position="12"/>
        <end position="25"/>
    </location>
</feature>
<keyword evidence="6 7" id="KW-0804">Transcription</keyword>
<evidence type="ECO:0000259" key="10">
    <source>
        <dbReference type="Pfam" id="PF08281"/>
    </source>
</evidence>
<dbReference type="PDB" id="7QH5">
    <property type="method" value="X-ray"/>
    <property type="resolution" value="2.20 A"/>
    <property type="chains" value="A/B=1-369"/>
</dbReference>
<dbReference type="InterPro" id="IPR014284">
    <property type="entry name" value="RNA_pol_sigma-70_dom"/>
</dbReference>
<evidence type="ECO:0000256" key="8">
    <source>
        <dbReference type="SAM" id="MobiDB-lite"/>
    </source>
</evidence>
<evidence type="ECO:0000256" key="7">
    <source>
        <dbReference type="RuleBase" id="RU000716"/>
    </source>
</evidence>
<dbReference type="InterPro" id="IPR013249">
    <property type="entry name" value="RNA_pol_sigma70_r4_t2"/>
</dbReference>
<dbReference type="Proteomes" id="UP000005940">
    <property type="component" value="Chromosome"/>
</dbReference>
<organism evidence="12 13">
    <name type="scientific">Streptomyces tsukubensis (strain DSM 42081 / NBRC 108919 / NRRL 18488 / 9993)</name>
    <dbReference type="NCBI Taxonomy" id="1114943"/>
    <lineage>
        <taxon>Bacteria</taxon>
        <taxon>Bacillati</taxon>
        <taxon>Actinomycetota</taxon>
        <taxon>Actinomycetes</taxon>
        <taxon>Kitasatosporales</taxon>
        <taxon>Streptomycetaceae</taxon>
        <taxon>Streptomyces</taxon>
    </lineage>
</organism>
<gene>
    <name evidence="12" type="ORF">STSU_011570</name>
</gene>
<dbReference type="PANTHER" id="PTHR43133">
    <property type="entry name" value="RNA POLYMERASE ECF-TYPE SIGMA FACTO"/>
    <property type="match status" value="1"/>
</dbReference>
<keyword evidence="14" id="KW-0002">3D-structure</keyword>
<dbReference type="Pfam" id="PF12680">
    <property type="entry name" value="SnoaL_2"/>
    <property type="match status" value="1"/>
</dbReference>
<evidence type="ECO:0000313" key="13">
    <source>
        <dbReference type="Proteomes" id="UP000005940"/>
    </source>
</evidence>
<dbReference type="Gene3D" id="3.10.450.50">
    <property type="match status" value="1"/>
</dbReference>
<dbReference type="GO" id="GO:0006352">
    <property type="term" value="P:DNA-templated transcription initiation"/>
    <property type="evidence" value="ECO:0007669"/>
    <property type="project" value="InterPro"/>
</dbReference>
<dbReference type="InterPro" id="IPR007627">
    <property type="entry name" value="RNA_pol_sigma70_r2"/>
</dbReference>
<dbReference type="InterPro" id="IPR013325">
    <property type="entry name" value="RNA_pol_sigma_r2"/>
</dbReference>
<dbReference type="InterPro" id="IPR014305">
    <property type="entry name" value="RNA_pol_sigma-G_actinobac"/>
</dbReference>
<evidence type="ECO:0000256" key="2">
    <source>
        <dbReference type="ARBA" id="ARBA00011344"/>
    </source>
</evidence>
<dbReference type="NCBIfam" id="NF006089">
    <property type="entry name" value="PRK08241.1"/>
    <property type="match status" value="1"/>
</dbReference>
<dbReference type="InterPro" id="IPR013324">
    <property type="entry name" value="RNA_pol_sigma_r3/r4-like"/>
</dbReference>
<reference evidence="14" key="2">
    <citation type="journal article" date="2023" name="J. Struct. Biol.">
        <title>Crystal structures of Streptomyces tsukubaensis sigma factor SigG1 and anti-sigma RsfG.</title>
        <authorList>
            <person name="Leite J.P."/>
            <person name="Lourenco F."/>
            <person name="Oliveira R."/>
            <person name="Sousa S.F."/>
            <person name="Mendes M.V."/>
            <person name="Gales L."/>
        </authorList>
    </citation>
    <scope>X-RAY CRYSTALLOGRAPHY (2.20 ANGSTROMS)</scope>
</reference>
<dbReference type="GO" id="GO:0006950">
    <property type="term" value="P:response to stress"/>
    <property type="evidence" value="ECO:0007669"/>
    <property type="project" value="UniProtKB-ARBA"/>
</dbReference>
<evidence type="ECO:0000256" key="6">
    <source>
        <dbReference type="ARBA" id="ARBA00023163"/>
    </source>
</evidence>
<dbReference type="InterPro" id="IPR036388">
    <property type="entry name" value="WH-like_DNA-bd_sf"/>
</dbReference>
<keyword evidence="13" id="KW-1185">Reference proteome</keyword>
<evidence type="ECO:0000313" key="12">
    <source>
        <dbReference type="EMBL" id="QKM67710.1"/>
    </source>
</evidence>
<protein>
    <recommendedName>
        <fullName evidence="7">RNA polymerase sigma factor</fullName>
    </recommendedName>
</protein>
<dbReference type="SUPFAM" id="SSF88659">
    <property type="entry name" value="Sigma3 and sigma4 domains of RNA polymerase sigma factors"/>
    <property type="match status" value="1"/>
</dbReference>
<dbReference type="InterPro" id="IPR000838">
    <property type="entry name" value="RNA_pol_sigma70_ECF_CS"/>
</dbReference>
<dbReference type="EMBL" id="CP029159">
    <property type="protein sequence ID" value="QKM67710.1"/>
    <property type="molecule type" value="Genomic_DNA"/>
</dbReference>
<comment type="similarity">
    <text evidence="1 7">Belongs to the sigma-70 factor family. ECF subfamily.</text>
</comment>
<dbReference type="AlphaFoldDB" id="I2N5H1"/>
<dbReference type="PROSITE" id="PS01063">
    <property type="entry name" value="SIGMA70_ECF"/>
    <property type="match status" value="1"/>
</dbReference>
<sequence>MSDQGGGDSTQTAAPVTAPGGAPEPASRPGRSGLGEPSAETIRTGGEEVFAALAERYRHELRVHLYRMLGSFTDAEDLVQETLLKAWRRRETFEGRAGFRAWLYRIATNTALDFLGGPARNREVALAVDSAGSPVSSALAEVSWLQPYPDRLLDLAAPGTGEPHTAAIARETVELAFLAVIQHLPPRQRAVLILRDIAGWSAQETADALDMTVASVKSALQRARTTLRGRLPERRSEWGAATEPSAAERSLLRRYMAASRDADLSALALLLREDARQAMPPHRLVFDGRDAILDLWRPVLEGDTAWGEWRSVPYAVNRQPAAVSYVRRAGETLFTAVNVDVLTVVDGLIAEITTFDPGLLPGIAPTLAE</sequence>
<proteinExistence type="evidence at protein level"/>
<evidence type="ECO:0000256" key="4">
    <source>
        <dbReference type="ARBA" id="ARBA00023082"/>
    </source>
</evidence>
<name>I2N5H1_STRT9</name>
<dbReference type="Gene3D" id="1.10.10.10">
    <property type="entry name" value="Winged helix-like DNA-binding domain superfamily/Winged helix DNA-binding domain"/>
    <property type="match status" value="1"/>
</dbReference>
<feature type="domain" description="SnoaL-like" evidence="11">
    <location>
        <begin position="252"/>
        <end position="352"/>
    </location>
</feature>
<evidence type="ECO:0000259" key="9">
    <source>
        <dbReference type="Pfam" id="PF04542"/>
    </source>
</evidence>
<dbReference type="NCBIfam" id="TIGR02960">
    <property type="entry name" value="SigX5"/>
    <property type="match status" value="1"/>
</dbReference>
<feature type="region of interest" description="Disordered" evidence="8">
    <location>
        <begin position="1"/>
        <end position="40"/>
    </location>
</feature>
<dbReference type="NCBIfam" id="TIGR02937">
    <property type="entry name" value="sigma70-ECF"/>
    <property type="match status" value="1"/>
</dbReference>
<dbReference type="GO" id="GO:0016987">
    <property type="term" value="F:sigma factor activity"/>
    <property type="evidence" value="ECO:0007669"/>
    <property type="project" value="UniProtKB-KW"/>
</dbReference>
<keyword evidence="4 7" id="KW-0731">Sigma factor</keyword>
<keyword evidence="5 7" id="KW-0238">DNA-binding</keyword>
<dbReference type="SMR" id="I2N5H1"/>
<evidence type="ECO:0000256" key="5">
    <source>
        <dbReference type="ARBA" id="ARBA00023125"/>
    </source>
</evidence>
<keyword evidence="3 7" id="KW-0805">Transcription regulation</keyword>
<dbReference type="Pfam" id="PF04542">
    <property type="entry name" value="Sigma70_r2"/>
    <property type="match status" value="1"/>
</dbReference>
<dbReference type="GO" id="GO:0003677">
    <property type="term" value="F:DNA binding"/>
    <property type="evidence" value="ECO:0007669"/>
    <property type="project" value="UniProtKB-KW"/>
</dbReference>
<dbReference type="Gene3D" id="1.10.1740.10">
    <property type="match status" value="1"/>
</dbReference>
<dbReference type="Pfam" id="PF08281">
    <property type="entry name" value="Sigma70_r4_2"/>
    <property type="match status" value="1"/>
</dbReference>
<dbReference type="InterPro" id="IPR039425">
    <property type="entry name" value="RNA_pol_sigma-70-like"/>
</dbReference>
<dbReference type="PANTHER" id="PTHR43133:SF65">
    <property type="entry name" value="ECF RNA POLYMERASE SIGMA FACTOR SIGG"/>
    <property type="match status" value="1"/>
</dbReference>
<dbReference type="InterPro" id="IPR032710">
    <property type="entry name" value="NTF2-like_dom_sf"/>
</dbReference>
<evidence type="ECO:0000256" key="1">
    <source>
        <dbReference type="ARBA" id="ARBA00010641"/>
    </source>
</evidence>